<proteinExistence type="predicted"/>
<dbReference type="AlphaFoldDB" id="A0A090IZN3"/>
<dbReference type="Proteomes" id="UP000040576">
    <property type="component" value="Unassembled WGS sequence"/>
</dbReference>
<dbReference type="PATRIC" id="fig|35841.6.peg.597"/>
<organism evidence="1 2">
    <name type="scientific">Caldibacillus thermoamylovorans</name>
    <dbReference type="NCBI Taxonomy" id="35841"/>
    <lineage>
        <taxon>Bacteria</taxon>
        <taxon>Bacillati</taxon>
        <taxon>Bacillota</taxon>
        <taxon>Bacilli</taxon>
        <taxon>Bacillales</taxon>
        <taxon>Bacillaceae</taxon>
        <taxon>Caldibacillus</taxon>
    </lineage>
</organism>
<evidence type="ECO:0000313" key="1">
    <source>
        <dbReference type="EMBL" id="CEE01005.1"/>
    </source>
</evidence>
<dbReference type="eggNOG" id="COG0189">
    <property type="taxonomic scope" value="Bacteria"/>
</dbReference>
<sequence length="455" mass="51998">MFKSYPIEIMNSNELILYYPSELKFSDIQTITFGSLTVSCKAVPQKEHTKTITMTKSLANHLHIPDLPLRLHLFEKEGSLFIGPIVGIFTAGFTGFPGNPMGSRSYSLSKFFLTFEQVGVLPVVFGIQHIDWEQGFVTGYVYHKNKWKQIEVPLPNVIYDRLPNRAVENLQNIQSLKTRLQEEYAIPWFNPGFFNKLDIYNRLVNESAVNKYLPKTVPFEEKSLKDMLFEFGFLYVKPDHGSSGKGIYQIQTVDDEIFVRFRDNAGNNRLIKCANITKLCNFLQEHLSGPYIIQQGVKLFRVDQHIADFRIHTNKLPDGKWVVTTIGCKVAGSGSPTTHLLAGGQIKTLEEIFPDHEERKTKTKKLVEAALTLSKYIEKNINGIVAEIGFDFGVDKSGQVWMFEANAKPGRSIFNHPQLSKYERLSNKYLLLHAVKLMEQVITNPEKIFHEFVLQ</sequence>
<keyword evidence="2" id="KW-1185">Reference proteome</keyword>
<dbReference type="STRING" id="35841.B4167_1768"/>
<dbReference type="EMBL" id="CCRF01000039">
    <property type="protein sequence ID" value="CEE01005.1"/>
    <property type="molecule type" value="Genomic_DNA"/>
</dbReference>
<dbReference type="KEGG" id="bthv:CQJ30_06275"/>
<gene>
    <name evidence="1" type="ORF">BT1A1_1173</name>
</gene>
<protein>
    <submittedName>
        <fullName evidence="1">Uncharacterized protein</fullName>
    </submittedName>
</protein>
<accession>A0A090IZN3</accession>
<reference evidence="1 2" key="1">
    <citation type="submission" date="2014-07" db="EMBL/GenBank/DDBJ databases">
        <authorList>
            <person name="Wibberg Daniel"/>
        </authorList>
    </citation>
    <scope>NUCLEOTIDE SEQUENCE [LARGE SCALE GENOMIC DNA]</scope>
</reference>
<name>A0A090IZN3_9BACI</name>
<evidence type="ECO:0000313" key="2">
    <source>
        <dbReference type="Proteomes" id="UP000040576"/>
    </source>
</evidence>
<dbReference type="Pfam" id="PF14398">
    <property type="entry name" value="ATPgrasp_YheCD"/>
    <property type="match status" value="1"/>
</dbReference>
<dbReference type="SUPFAM" id="SSF56059">
    <property type="entry name" value="Glutathione synthetase ATP-binding domain-like"/>
    <property type="match status" value="1"/>
</dbReference>
<dbReference type="RefSeq" id="WP_034769016.1">
    <property type="nucleotide sequence ID" value="NZ_CCRF01000039.1"/>
</dbReference>
<dbReference type="InterPro" id="IPR026838">
    <property type="entry name" value="YheC/D"/>
</dbReference>